<dbReference type="Gene3D" id="3.40.50.1220">
    <property type="entry name" value="TPP-binding domain"/>
    <property type="match status" value="1"/>
</dbReference>
<dbReference type="InterPro" id="IPR012000">
    <property type="entry name" value="Thiamin_PyroP_enz_cen_dom"/>
</dbReference>
<evidence type="ECO:0000256" key="6">
    <source>
        <dbReference type="ARBA" id="ARBA00022679"/>
    </source>
</evidence>
<evidence type="ECO:0000256" key="9">
    <source>
        <dbReference type="ARBA" id="ARBA00023052"/>
    </source>
</evidence>
<accession>C4FP33</accession>
<dbReference type="Gene3D" id="3.40.50.970">
    <property type="match status" value="2"/>
</dbReference>
<evidence type="ECO:0000313" key="16">
    <source>
        <dbReference type="EMBL" id="EEP65852.1"/>
    </source>
</evidence>
<dbReference type="UniPathway" id="UPA00047">
    <property type="reaction ID" value="UER00055"/>
</dbReference>
<evidence type="ECO:0000256" key="5">
    <source>
        <dbReference type="ARBA" id="ARBA00022605"/>
    </source>
</evidence>
<comment type="catalytic activity">
    <reaction evidence="11 12">
        <text>2 pyruvate + H(+) = (2S)-2-acetolactate + CO2</text>
        <dbReference type="Rhea" id="RHEA:25249"/>
        <dbReference type="ChEBI" id="CHEBI:15361"/>
        <dbReference type="ChEBI" id="CHEBI:15378"/>
        <dbReference type="ChEBI" id="CHEBI:16526"/>
        <dbReference type="ChEBI" id="CHEBI:58476"/>
        <dbReference type="EC" id="2.2.1.6"/>
    </reaction>
</comment>
<feature type="domain" description="Thiamine pyrophosphate enzyme central" evidence="13">
    <location>
        <begin position="257"/>
        <end position="392"/>
    </location>
</feature>
<keyword evidence="8 12" id="KW-0460">Magnesium</keyword>
<evidence type="ECO:0000256" key="3">
    <source>
        <dbReference type="ARBA" id="ARBA00007812"/>
    </source>
</evidence>
<dbReference type="FunFam" id="3.40.50.970:FF:000007">
    <property type="entry name" value="Acetolactate synthase"/>
    <property type="match status" value="1"/>
</dbReference>
<dbReference type="GO" id="GO:0050660">
    <property type="term" value="F:flavin adenine dinucleotide binding"/>
    <property type="evidence" value="ECO:0007669"/>
    <property type="project" value="InterPro"/>
</dbReference>
<keyword evidence="6 12" id="KW-0808">Transferase</keyword>
<keyword evidence="10 12" id="KW-0100">Branched-chain amino acid biosynthesis</keyword>
<dbReference type="Pfam" id="PF02776">
    <property type="entry name" value="TPP_enzyme_N"/>
    <property type="match status" value="1"/>
</dbReference>
<dbReference type="EC" id="2.2.1.6" evidence="4 12"/>
<dbReference type="PROSITE" id="PS00187">
    <property type="entry name" value="TPP_ENZYMES"/>
    <property type="match status" value="1"/>
</dbReference>
<dbReference type="InterPro" id="IPR039368">
    <property type="entry name" value="AHAS_TPP"/>
</dbReference>
<gene>
    <name evidence="16" type="primary">ilvB</name>
    <name evidence="16" type="ORF">VEIDISOL_00655</name>
</gene>
<name>C4FP33_9FIRM</name>
<dbReference type="GO" id="GO:0009097">
    <property type="term" value="P:isoleucine biosynthetic process"/>
    <property type="evidence" value="ECO:0007669"/>
    <property type="project" value="UniProtKB-UniPathway"/>
</dbReference>
<dbReference type="FunFam" id="3.40.50.1220:FF:000008">
    <property type="entry name" value="Acetolactate synthase"/>
    <property type="match status" value="1"/>
</dbReference>
<feature type="domain" description="Thiamine pyrophosphate enzyme TPP-binding" evidence="14">
    <location>
        <begin position="446"/>
        <end position="612"/>
    </location>
</feature>
<evidence type="ECO:0000256" key="12">
    <source>
        <dbReference type="RuleBase" id="RU003591"/>
    </source>
</evidence>
<organism evidence="16 17">
    <name type="scientific">Veillonella dispar ATCC 17748</name>
    <dbReference type="NCBI Taxonomy" id="546273"/>
    <lineage>
        <taxon>Bacteria</taxon>
        <taxon>Bacillati</taxon>
        <taxon>Bacillota</taxon>
        <taxon>Negativicutes</taxon>
        <taxon>Veillonellales</taxon>
        <taxon>Veillonellaceae</taxon>
        <taxon>Veillonella</taxon>
    </lineage>
</organism>
<dbReference type="NCBIfam" id="TIGR00118">
    <property type="entry name" value="acolac_lg"/>
    <property type="match status" value="1"/>
</dbReference>
<keyword evidence="9 12" id="KW-0786">Thiamine pyrophosphate</keyword>
<dbReference type="InterPro" id="IPR012846">
    <property type="entry name" value="Acetolactate_synth_lsu"/>
</dbReference>
<dbReference type="CDD" id="cd07035">
    <property type="entry name" value="TPP_PYR_POX_like"/>
    <property type="match status" value="1"/>
</dbReference>
<evidence type="ECO:0000259" key="15">
    <source>
        <dbReference type="Pfam" id="PF02776"/>
    </source>
</evidence>
<comment type="cofactor">
    <cofactor evidence="12">
        <name>thiamine diphosphate</name>
        <dbReference type="ChEBI" id="CHEBI:58937"/>
    </cofactor>
    <text evidence="12">Binds 1 thiamine pyrophosphate per subunit.</text>
</comment>
<keyword evidence="7 12" id="KW-0479">Metal-binding</keyword>
<dbReference type="PANTHER" id="PTHR18968">
    <property type="entry name" value="THIAMINE PYROPHOSPHATE ENZYMES"/>
    <property type="match status" value="1"/>
</dbReference>
<dbReference type="InterPro" id="IPR011766">
    <property type="entry name" value="TPP_enzyme_TPP-bd"/>
</dbReference>
<protein>
    <recommendedName>
        <fullName evidence="4 12">Acetolactate synthase</fullName>
        <ecNumber evidence="4 12">2.2.1.6</ecNumber>
    </recommendedName>
</protein>
<dbReference type="GO" id="GO:0030976">
    <property type="term" value="F:thiamine pyrophosphate binding"/>
    <property type="evidence" value="ECO:0007669"/>
    <property type="project" value="UniProtKB-UniRule"/>
</dbReference>
<evidence type="ECO:0000256" key="1">
    <source>
        <dbReference type="ARBA" id="ARBA00004974"/>
    </source>
</evidence>
<evidence type="ECO:0000313" key="17">
    <source>
        <dbReference type="Proteomes" id="UP000003529"/>
    </source>
</evidence>
<evidence type="ECO:0000256" key="10">
    <source>
        <dbReference type="ARBA" id="ARBA00023304"/>
    </source>
</evidence>
<dbReference type="InterPro" id="IPR029035">
    <property type="entry name" value="DHS-like_NAD/FAD-binding_dom"/>
</dbReference>
<keyword evidence="5 12" id="KW-0028">Amino-acid biosynthesis</keyword>
<dbReference type="InterPro" id="IPR000399">
    <property type="entry name" value="TPP-bd_CS"/>
</dbReference>
<comment type="cofactor">
    <cofactor evidence="12">
        <name>Mg(2+)</name>
        <dbReference type="ChEBI" id="CHEBI:18420"/>
    </cofactor>
    <text evidence="12">Binds 1 Mg(2+) ion per subunit.</text>
</comment>
<feature type="domain" description="Thiamine pyrophosphate enzyme N-terminal TPP-binding" evidence="15">
    <location>
        <begin position="68"/>
        <end position="183"/>
    </location>
</feature>
<dbReference type="InterPro" id="IPR029061">
    <property type="entry name" value="THDP-binding"/>
</dbReference>
<evidence type="ECO:0000256" key="8">
    <source>
        <dbReference type="ARBA" id="ARBA00022842"/>
    </source>
</evidence>
<dbReference type="UniPathway" id="UPA00049">
    <property type="reaction ID" value="UER00059"/>
</dbReference>
<evidence type="ECO:0000259" key="14">
    <source>
        <dbReference type="Pfam" id="PF02775"/>
    </source>
</evidence>
<dbReference type="GO" id="GO:0000287">
    <property type="term" value="F:magnesium ion binding"/>
    <property type="evidence" value="ECO:0007669"/>
    <property type="project" value="UniProtKB-UniRule"/>
</dbReference>
<comment type="similarity">
    <text evidence="3 12">Belongs to the TPP enzyme family.</text>
</comment>
<dbReference type="InterPro" id="IPR045229">
    <property type="entry name" value="TPP_enz"/>
</dbReference>
<reference evidence="16" key="1">
    <citation type="submission" date="2009-04" db="EMBL/GenBank/DDBJ databases">
        <authorList>
            <person name="Weinstock G."/>
            <person name="Sodergren E."/>
            <person name="Clifton S."/>
            <person name="Fulton L."/>
            <person name="Fulton B."/>
            <person name="Courtney L."/>
            <person name="Fronick C."/>
            <person name="Harrison M."/>
            <person name="Strong C."/>
            <person name="Farmer C."/>
            <person name="Delahaunty K."/>
            <person name="Markovic C."/>
            <person name="Hall O."/>
            <person name="Minx P."/>
            <person name="Tomlinson C."/>
            <person name="Mitreva M."/>
            <person name="Nelson J."/>
            <person name="Hou S."/>
            <person name="Wollam A."/>
            <person name="Pepin K.H."/>
            <person name="Johnson M."/>
            <person name="Bhonagiri V."/>
            <person name="Nash W.E."/>
            <person name="Warren W."/>
            <person name="Chinwalla A."/>
            <person name="Mardis E.R."/>
            <person name="Wilson R.K."/>
        </authorList>
    </citation>
    <scope>NUCLEOTIDE SEQUENCE [LARGE SCALE GENOMIC DNA]</scope>
    <source>
        <strain evidence="16">ATCC 17748</strain>
    </source>
</reference>
<dbReference type="InterPro" id="IPR012001">
    <property type="entry name" value="Thiamin_PyroP_enz_TPP-bd_dom"/>
</dbReference>
<evidence type="ECO:0000259" key="13">
    <source>
        <dbReference type="Pfam" id="PF00205"/>
    </source>
</evidence>
<evidence type="ECO:0000256" key="2">
    <source>
        <dbReference type="ARBA" id="ARBA00005025"/>
    </source>
</evidence>
<dbReference type="AlphaFoldDB" id="C4FP33"/>
<dbReference type="eggNOG" id="COG0028">
    <property type="taxonomic scope" value="Bacteria"/>
</dbReference>
<dbReference type="HOGENOM" id="CLU_013748_1_2_9"/>
<dbReference type="EMBL" id="ACIK02000007">
    <property type="protein sequence ID" value="EEP65852.1"/>
    <property type="molecule type" value="Genomic_DNA"/>
</dbReference>
<dbReference type="CDD" id="cd02015">
    <property type="entry name" value="TPP_AHAS"/>
    <property type="match status" value="1"/>
</dbReference>
<dbReference type="Pfam" id="PF00205">
    <property type="entry name" value="TPP_enzyme_M"/>
    <property type="match status" value="1"/>
</dbReference>
<dbReference type="GO" id="GO:0005948">
    <property type="term" value="C:acetolactate synthase complex"/>
    <property type="evidence" value="ECO:0007669"/>
    <property type="project" value="TreeGrafter"/>
</dbReference>
<dbReference type="Pfam" id="PF02775">
    <property type="entry name" value="TPP_enzyme_C"/>
    <property type="match status" value="1"/>
</dbReference>
<comment type="pathway">
    <text evidence="1 12">Amino-acid biosynthesis; L-isoleucine biosynthesis; L-isoleucine from 2-oxobutanoate: step 1/4.</text>
</comment>
<evidence type="ECO:0000256" key="4">
    <source>
        <dbReference type="ARBA" id="ARBA00013145"/>
    </source>
</evidence>
<dbReference type="GO" id="GO:0003984">
    <property type="term" value="F:acetolactate synthase activity"/>
    <property type="evidence" value="ECO:0007669"/>
    <property type="project" value="UniProtKB-EC"/>
</dbReference>
<dbReference type="Proteomes" id="UP000003529">
    <property type="component" value="Unassembled WGS sequence"/>
</dbReference>
<dbReference type="SUPFAM" id="SSF52518">
    <property type="entry name" value="Thiamin diphosphate-binding fold (THDP-binding)"/>
    <property type="match status" value="2"/>
</dbReference>
<comment type="caution">
    <text evidence="16">The sequence shown here is derived from an EMBL/GenBank/DDBJ whole genome shotgun (WGS) entry which is preliminary data.</text>
</comment>
<dbReference type="SUPFAM" id="SSF52467">
    <property type="entry name" value="DHS-like NAD/FAD-binding domain"/>
    <property type="match status" value="1"/>
</dbReference>
<evidence type="ECO:0000256" key="11">
    <source>
        <dbReference type="ARBA" id="ARBA00048670"/>
    </source>
</evidence>
<dbReference type="GO" id="GO:0009099">
    <property type="term" value="P:L-valine biosynthetic process"/>
    <property type="evidence" value="ECO:0007669"/>
    <property type="project" value="UniProtKB-UniPathway"/>
</dbReference>
<keyword evidence="17" id="KW-1185">Reference proteome</keyword>
<comment type="pathway">
    <text evidence="2 12">Amino-acid biosynthesis; L-valine biosynthesis; L-valine from pyruvate: step 1/4.</text>
</comment>
<dbReference type="PANTHER" id="PTHR18968:SF13">
    <property type="entry name" value="ACETOLACTATE SYNTHASE CATALYTIC SUBUNIT, MITOCHONDRIAL"/>
    <property type="match status" value="1"/>
</dbReference>
<evidence type="ECO:0000256" key="7">
    <source>
        <dbReference type="ARBA" id="ARBA00022723"/>
    </source>
</evidence>
<sequence>MVLQSFPDKINIYFYNLRFITYSCTTTCGTLLSITHLYKIFNFLDISNENIENAICIFYIVKEAPMISGAAYVVKALQEEQVDILFNYPGAATIDIMDELYKQDKVKVILPRHEQALAHAADGYARSTGKVGVCMVTSGPGATNLVTGIATAYADSVPLVCITGQVDLGLMGNDAFQEVDTVGIVRNICKYAVTVRDRKELGRILKEAFYIARTGRPGPVVVDVPKNIQKAMGSDEYPTEVNIRGYKPNTTVHVGQVKKACSIISKAKRPLFLLGGGVSISGANDLMMKLVEKTGIPAVTTLMGKGAIDSRHPLYLGNIGIHGGYAPNVALTDCDVMISIGTRFNDRITGKLSTFAQNCKIIHIDVDAASISKNIKVDIPIVADAKLAIEKLLEYIEPHDLGEWPAQLQQLKAERPVTQAGEEGLTPQIVIDYINNHYARPIVATDVGQNQLWTTQFLEIKGQHQMLTSGGLGTMGYGFPAALGAQIGNPDKRVFAICGDGGVQMNIQEFATAMHYRLPVMLIILNNGFLGNVRQWQQLFYDKRYACTNLLMDESSIVTRDMIDNDEFEYVPNFVQLAEAYGAKAMRITKVEDIEKGFQLADTFKDGPTLLEFIIPTELNVLPMVPAGKSLSDMLLKDKK</sequence>
<proteinExistence type="inferred from homology"/>